<protein>
    <submittedName>
        <fullName evidence="1">GP46-like surface antigen, putative</fullName>
    </submittedName>
</protein>
<reference evidence="2" key="1">
    <citation type="submission" date="2015-09" db="EMBL/GenBank/DDBJ databases">
        <authorList>
            <consortium name="Pathogen Informatics"/>
        </authorList>
    </citation>
    <scope>NUCLEOTIDE SEQUENCE [LARGE SCALE GENOMIC DNA]</scope>
    <source>
        <strain evidence="2">Lake Konstanz</strain>
    </source>
</reference>
<dbReference type="Gene3D" id="3.80.10.10">
    <property type="entry name" value="Ribonuclease Inhibitor"/>
    <property type="match status" value="1"/>
</dbReference>
<gene>
    <name evidence="1" type="ORF">BSAL_49115</name>
</gene>
<proteinExistence type="predicted"/>
<keyword evidence="2" id="KW-1185">Reference proteome</keyword>
<sequence length="127" mass="14420">MQLLVAHWRAAESLHFHRWCGGGTTWSVTWDFSDPQMHRAGLPELRATVRTFSEELTNTGGRLPTSLGALTALERFDLSINAVTGQLPVEFSNCRRVVHVNLSCNRLSAFRVRLRLRRLWLAFTVGD</sequence>
<dbReference type="Proteomes" id="UP000051952">
    <property type="component" value="Unassembled WGS sequence"/>
</dbReference>
<dbReference type="OrthoDB" id="442066at2759"/>
<dbReference type="SUPFAM" id="SSF52058">
    <property type="entry name" value="L domain-like"/>
    <property type="match status" value="1"/>
</dbReference>
<evidence type="ECO:0000313" key="2">
    <source>
        <dbReference type="Proteomes" id="UP000051952"/>
    </source>
</evidence>
<dbReference type="AlphaFoldDB" id="A0A0S4IJN8"/>
<accession>A0A0S4IJN8</accession>
<dbReference type="EMBL" id="CYKH01000006">
    <property type="protein sequence ID" value="CUE56775.1"/>
    <property type="molecule type" value="Genomic_DNA"/>
</dbReference>
<name>A0A0S4IJN8_BODSA</name>
<dbReference type="VEuPathDB" id="TriTrypDB:BSAL_49115"/>
<dbReference type="InterPro" id="IPR032675">
    <property type="entry name" value="LRR_dom_sf"/>
</dbReference>
<evidence type="ECO:0000313" key="1">
    <source>
        <dbReference type="EMBL" id="CUE56775.1"/>
    </source>
</evidence>
<organism evidence="1 2">
    <name type="scientific">Bodo saltans</name>
    <name type="common">Flagellated protozoan</name>
    <dbReference type="NCBI Taxonomy" id="75058"/>
    <lineage>
        <taxon>Eukaryota</taxon>
        <taxon>Discoba</taxon>
        <taxon>Euglenozoa</taxon>
        <taxon>Kinetoplastea</taxon>
        <taxon>Metakinetoplastina</taxon>
        <taxon>Eubodonida</taxon>
        <taxon>Bodonidae</taxon>
        <taxon>Bodo</taxon>
    </lineage>
</organism>